<dbReference type="AlphaFoldDB" id="A0A557Y109"/>
<sequence>MRVGPLDVSTVSDWDPGPGSLVSWHPSPAARAKALAAPVSTVPPSYIQARHLRSFTEQAARGRDHSRLLIASVDVDGRCDLRAMSYVINAHLRRHDTYRSWFEYRDADHIVRHTIADAADIEFVPTGHGDRTSPQLREHIVATPGPLHWDCFSFGTIQRADGFTFYASIDHLHADGQFVGAGLMEFQTMYDALVTGAPPVALPPAGSYDDFCVRQRAYTSALTADSPEVAAWIGFAEANDGTFPAFPLPLGDRSLPCGGDLLGVTLLDREQTERFDAACAAAGARFVGGMFACIALAVHELTGDETYFGLTPRDTRSTEADFMTQGWYTGLIPITVPAAAPSFGAAARAAQASFDSGADLARVPFERVVELAPSLVRPRPLFSLVNFFDAQVSPLSVLTKMFEGLPVGARSDGRVTYPLNTMVGRFDETAVAVLFPDNPVARESVTRYLAAVRSVCVRVADGEPAAAPGGSPALRRQQAC</sequence>
<keyword evidence="3" id="KW-1185">Reference proteome</keyword>
<dbReference type="GO" id="GO:0016746">
    <property type="term" value="F:acyltransferase activity"/>
    <property type="evidence" value="ECO:0007669"/>
    <property type="project" value="UniProtKB-KW"/>
</dbReference>
<dbReference type="EMBL" id="VMQU01000003">
    <property type="protein sequence ID" value="TVS92237.1"/>
    <property type="molecule type" value="Genomic_DNA"/>
</dbReference>
<comment type="caution">
    <text evidence="2">The sequence shown here is derived from an EMBL/GenBank/DDBJ whole genome shotgun (WGS) entry which is preliminary data.</text>
</comment>
<feature type="domain" description="Condensation" evidence="1">
    <location>
        <begin position="45"/>
        <end position="373"/>
    </location>
</feature>
<dbReference type="SUPFAM" id="SSF52777">
    <property type="entry name" value="CoA-dependent acyltransferases"/>
    <property type="match status" value="2"/>
</dbReference>
<proteinExistence type="predicted"/>
<dbReference type="GO" id="GO:0008610">
    <property type="term" value="P:lipid biosynthetic process"/>
    <property type="evidence" value="ECO:0007669"/>
    <property type="project" value="UniProtKB-ARBA"/>
</dbReference>
<gene>
    <name evidence="2" type="ORF">FPZ47_01045</name>
</gene>
<keyword evidence="2" id="KW-0808">Transferase</keyword>
<dbReference type="Gene3D" id="3.30.559.10">
    <property type="entry name" value="Chloramphenicol acetyltransferase-like domain"/>
    <property type="match status" value="1"/>
</dbReference>
<dbReference type="Proteomes" id="UP000320513">
    <property type="component" value="Unassembled WGS sequence"/>
</dbReference>
<keyword evidence="2" id="KW-0012">Acyltransferase</keyword>
<dbReference type="InterPro" id="IPR023213">
    <property type="entry name" value="CAT-like_dom_sf"/>
</dbReference>
<dbReference type="RefSeq" id="WP_144948070.1">
    <property type="nucleotide sequence ID" value="NZ_VMQU01000003.1"/>
</dbReference>
<dbReference type="OrthoDB" id="9123229at2"/>
<evidence type="ECO:0000313" key="2">
    <source>
        <dbReference type="EMBL" id="TVS92237.1"/>
    </source>
</evidence>
<dbReference type="InterPro" id="IPR001242">
    <property type="entry name" value="Condensation_dom"/>
</dbReference>
<evidence type="ECO:0000313" key="3">
    <source>
        <dbReference type="Proteomes" id="UP000320513"/>
    </source>
</evidence>
<dbReference type="Pfam" id="PF00668">
    <property type="entry name" value="Condensation"/>
    <property type="match status" value="1"/>
</dbReference>
<organism evidence="2 3">
    <name type="scientific">Mycobacterium helveticum</name>
    <dbReference type="NCBI Taxonomy" id="2592811"/>
    <lineage>
        <taxon>Bacteria</taxon>
        <taxon>Bacillati</taxon>
        <taxon>Actinomycetota</taxon>
        <taxon>Actinomycetes</taxon>
        <taxon>Mycobacteriales</taxon>
        <taxon>Mycobacteriaceae</taxon>
        <taxon>Mycobacterium</taxon>
    </lineage>
</organism>
<protein>
    <submittedName>
        <fullName evidence="2">Acyltransferase</fullName>
    </submittedName>
</protein>
<evidence type="ECO:0000259" key="1">
    <source>
        <dbReference type="Pfam" id="PF00668"/>
    </source>
</evidence>
<name>A0A557Y109_9MYCO</name>
<reference evidence="2 3" key="1">
    <citation type="submission" date="2019-07" db="EMBL/GenBank/DDBJ databases">
        <title>New Mycobacterium species.</title>
        <authorList>
            <person name="Tortoli E."/>
            <person name="Ghielmetti G."/>
            <person name="Friedel U."/>
            <person name="Trovato A."/>
        </authorList>
    </citation>
    <scope>NUCLEOTIDE SEQUENCE [LARGE SCALE GENOMIC DNA]</scope>
    <source>
        <strain evidence="2 3">16-83</strain>
    </source>
</reference>
<dbReference type="Gene3D" id="3.30.559.30">
    <property type="entry name" value="Nonribosomal peptide synthetase, condensation domain"/>
    <property type="match status" value="1"/>
</dbReference>
<accession>A0A557Y109</accession>